<organism evidence="4 5">
    <name type="scientific">Blastocystis sp. subtype 1 (strain ATCC 50177 / NandII)</name>
    <dbReference type="NCBI Taxonomy" id="478820"/>
    <lineage>
        <taxon>Eukaryota</taxon>
        <taxon>Sar</taxon>
        <taxon>Stramenopiles</taxon>
        <taxon>Bigyra</taxon>
        <taxon>Opalozoa</taxon>
        <taxon>Opalinata</taxon>
        <taxon>Blastocystidae</taxon>
        <taxon>Blastocystis</taxon>
    </lineage>
</organism>
<protein>
    <submittedName>
        <fullName evidence="4">Replication protein A 14 kDa subunit</fullName>
    </submittedName>
</protein>
<gene>
    <name evidence="4" type="ORF">AV274_3144</name>
</gene>
<accession>A0A196SDS7</accession>
<evidence type="ECO:0000256" key="1">
    <source>
        <dbReference type="ARBA" id="ARBA00004123"/>
    </source>
</evidence>
<evidence type="ECO:0000313" key="4">
    <source>
        <dbReference type="EMBL" id="OAO15158.1"/>
    </source>
</evidence>
<dbReference type="EMBL" id="LXWW01000168">
    <property type="protein sequence ID" value="OAO15158.1"/>
    <property type="molecule type" value="Genomic_DNA"/>
</dbReference>
<dbReference type="SUPFAM" id="SSF50249">
    <property type="entry name" value="Nucleic acid-binding proteins"/>
    <property type="match status" value="1"/>
</dbReference>
<dbReference type="GO" id="GO:0006281">
    <property type="term" value="P:DNA repair"/>
    <property type="evidence" value="ECO:0007669"/>
    <property type="project" value="InterPro"/>
</dbReference>
<dbReference type="Gene3D" id="2.40.50.140">
    <property type="entry name" value="Nucleic acid-binding proteins"/>
    <property type="match status" value="1"/>
</dbReference>
<comment type="similarity">
    <text evidence="2">Belongs to the replication factor A protein 3 family.</text>
</comment>
<dbReference type="Proteomes" id="UP000078348">
    <property type="component" value="Unassembled WGS sequence"/>
</dbReference>
<dbReference type="Pfam" id="PF08661">
    <property type="entry name" value="Rep_fac-A_3"/>
    <property type="match status" value="1"/>
</dbReference>
<comment type="caution">
    <text evidence="4">The sequence shown here is derived from an EMBL/GenBank/DDBJ whole genome shotgun (WGS) entry which is preliminary data.</text>
</comment>
<comment type="subcellular location">
    <subcellularLocation>
        <location evidence="1">Nucleus</location>
    </subcellularLocation>
</comment>
<evidence type="ECO:0000256" key="3">
    <source>
        <dbReference type="ARBA" id="ARBA00023242"/>
    </source>
</evidence>
<evidence type="ECO:0000256" key="2">
    <source>
        <dbReference type="ARBA" id="ARBA00009761"/>
    </source>
</evidence>
<keyword evidence="5" id="KW-1185">Reference proteome</keyword>
<evidence type="ECO:0000313" key="5">
    <source>
        <dbReference type="Proteomes" id="UP000078348"/>
    </source>
</evidence>
<dbReference type="GO" id="GO:0031981">
    <property type="term" value="C:nuclear lumen"/>
    <property type="evidence" value="ECO:0007669"/>
    <property type="project" value="UniProtKB-ARBA"/>
</dbReference>
<keyword evidence="3" id="KW-0539">Nucleus</keyword>
<dbReference type="CDD" id="cd04479">
    <property type="entry name" value="RPA3"/>
    <property type="match status" value="1"/>
</dbReference>
<dbReference type="GO" id="GO:0003677">
    <property type="term" value="F:DNA binding"/>
    <property type="evidence" value="ECO:0007669"/>
    <property type="project" value="InterPro"/>
</dbReference>
<sequence length="116" mass="12501">MENQFTAPILPETPIARVNGALVNRFVGAMVSIVGTVEGVYGDRTTIRSSDNMSIAINTPSGFQYPQGKVVEVIGTVENNGSITLQYATGFDGDYNAAGYNKLVEYMNGKFHGEVF</sequence>
<name>A0A196SDS7_BLAHN</name>
<reference evidence="4 5" key="1">
    <citation type="submission" date="2016-05" db="EMBL/GenBank/DDBJ databases">
        <title>Nuclear genome of Blastocystis sp. subtype 1 NandII.</title>
        <authorList>
            <person name="Gentekaki E."/>
            <person name="Curtis B."/>
            <person name="Stairs C."/>
            <person name="Eme L."/>
            <person name="Herman E."/>
            <person name="Klimes V."/>
            <person name="Arias M.C."/>
            <person name="Elias M."/>
            <person name="Hilliou F."/>
            <person name="Klute M."/>
            <person name="Malik S.-B."/>
            <person name="Pightling A."/>
            <person name="Rachubinski R."/>
            <person name="Salas D."/>
            <person name="Schlacht A."/>
            <person name="Suga H."/>
            <person name="Archibald J."/>
            <person name="Ball S.G."/>
            <person name="Clark G."/>
            <person name="Dacks J."/>
            <person name="Van Der Giezen M."/>
            <person name="Tsaousis A."/>
            <person name="Roger A."/>
        </authorList>
    </citation>
    <scope>NUCLEOTIDE SEQUENCE [LARGE SCALE GENOMIC DNA]</scope>
    <source>
        <strain evidence="5">ATCC 50177 / NandII</strain>
    </source>
</reference>
<dbReference type="OrthoDB" id="188186at2759"/>
<dbReference type="InterPro" id="IPR012340">
    <property type="entry name" value="NA-bd_OB-fold"/>
</dbReference>
<dbReference type="GO" id="GO:0006260">
    <property type="term" value="P:DNA replication"/>
    <property type="evidence" value="ECO:0007669"/>
    <property type="project" value="InterPro"/>
</dbReference>
<proteinExistence type="inferred from homology"/>
<dbReference type="GO" id="GO:0006310">
    <property type="term" value="P:DNA recombination"/>
    <property type="evidence" value="ECO:0007669"/>
    <property type="project" value="InterPro"/>
</dbReference>
<dbReference type="InterPro" id="IPR013970">
    <property type="entry name" value="Rfa2"/>
</dbReference>
<dbReference type="AlphaFoldDB" id="A0A196SDS7"/>